<dbReference type="PANTHER" id="PTHR34199:SF4">
    <property type="entry name" value="ARM REPEAT SUPERFAMILY PROTEIN"/>
    <property type="match status" value="1"/>
</dbReference>
<feature type="domain" description="Mon2/Sec7/BIG1-like HUS" evidence="4">
    <location>
        <begin position="367"/>
        <end position="493"/>
    </location>
</feature>
<feature type="compositionally biased region" description="Polar residues" evidence="3">
    <location>
        <begin position="1745"/>
        <end position="1759"/>
    </location>
</feature>
<dbReference type="EMBL" id="BEGY01000037">
    <property type="protein sequence ID" value="GAX78964.1"/>
    <property type="molecule type" value="Genomic_DNA"/>
</dbReference>
<dbReference type="OrthoDB" id="294853at2759"/>
<dbReference type="InterPro" id="IPR032817">
    <property type="entry name" value="Mon2_C"/>
</dbReference>
<sequence>MNLVQNQKFDRSLSDMAQAETFFELIDSDIRLLSAEVKKFDGFAYQITGLFNQAEVSAIKESCEKSLTRLRILANGDHKSMGGIRDSPDLLKPFLTACATKNGKMASIALSTFQKFAANDGLSTESRSAVLKALLVAERIREEHVGLRVLQTALTLMQNPLFADDEEGICQMLGLVFRIHAYSSKAMNQGGSSGNSSTLLGTAAATVRQAVALVFDHAAILPCFPTPTAAAPLILHGGGHAGPTSGSMSSKDLATGMPRFGDMLGRESVALSLLLDIVSIASGGGGGYGGAAYHASHVAAAALLQQVTSASSISSTPSSRSGSMKQGSVNGLVGSSIDMAAGFASNSSLWLRLSGGTGGPNAWPLPPRTFMLELLESVLSQRYNVFHKLPQLTVALRQKVCPFLDGMLRSALEPNVDPASIVDVRLVIRCAGAMLKRHHLLAPDKCSSFMQALLRSAVGTLCQPWQRIAVLQVLRGLCADSALVYKLFEMYDLAMDFDLNALGDLVCGLADVCKSLLRIADENLEDDIMGALASTFSSKSEGRDIALEAEAMGPVVPGSEIVVGFQALDGLLSVVNSLELLSEALSESGDLKTASTYNVDNTPSPPSATSAVLHLTHHHVSSNDEASRASVASSPEKLSDNAAVTRLVTAISDAGVRSSATSGTGTLLAVDGTRSQSILASLPLKDIQRDVLANMVDALWRHVLPALSSLLVRCMWGEGMEVLGAALLRAYQQFIYSAGILGSGVARDKMLSSLCEFTLMDPPEEPQPGLSGQEGLLISRPAGKSAALLYTLNPDAVVPVDAFTMLSARNVAALKALFHVAHLLAAVLPASAWLHVVDVLNCLDKVLLSPFTTSELDQDTAAVAAGLQSYDSYQPATSVAQSGGSSSSTPISEISLLASAVDSIFETTSSLPTEAVLSLLSALGEVSAKSLPTQAAVGAPRLHALKRMVDILLVNVHRIHEMWPIFLAHVLEILHSPIKAVRAVALDALRKSVSAPSPAYVNSALLQAGNDAHHPLPQQTSVVLFSASLEASLLHQADRDMCSAVEDLENMLLVALDSLYSQNPEPDVRRGLIKIAIDVLHHNGHHLTRGWLPLMRLLEAVPVAGQEAAAVSLAFQCVQLIVSDFLPILPKEHVPKILDVVALFAKQDIILNVSLTAITILWNVSDQLARKKPQSSATSLVTTERTASLLLPVSCSEHHVDELRDGSLELLRIAFRALHAASGDLRPEVRNSGIRTLFLAISSNGHKLQSSTWREVLWDMAMPLLKHTQLMAVTSSSQEVMASELGRVGGGRTVMMLMHHSRNTEQKQWDETLVLVLSGLTKVLRSYLPQLLELHGFKEAWADIIEVLQTVLSDSRKGPSCAATSLLAAVVQAQGPAVVSPVLTGASGSTPEELGSSNSGGASPQQLKSGSEAFRAIQKAKRSINISENYLEAQPFEQFDMRRPLGGTGAMPPWMWRGAMRALEEGVRSMTSPNTHAQIQARTELLACISTVYCTLREQLNAEDVKTFIRWLGRFVRYPTGVDDAGGASALAASGQLSPMQKNVLSVLSHLAPLPVVDAWPDAVTMLSDTLCPLKMLPLRASALEARPPAADGSAKSEPVMKPVASGSPSSSIDYEGVEKDEAEDMSLMARNLTSAWMIKASELLTAWYKGHVPWQVRVSTFPVIIARMSECMALRYLPSSSLDFAGPELWRTAARCFVSIVQSGLPSVNITMQSQLQQHGGEAAVGVDRRSSSTGSSPLALESMAQSHGAQLQGSNPSGHPPGQQASPKGQQQQQLSATSTAWPLLAQAFEIFLLGGHDGVLNLLNHLSPEKECSGTAATVRAASTIAIPAPSLETAVQPVHPGAGSAAPSQKLVLATAEDAEIQASVLDCLADTVLTSCQFAPLEIRQALIRVIDLGTRSSITPSSLTSSSSMAPSVKVAAATNLESSTTSILQQSFDITLHASSRFSHLCLSKLYVLCCRGQDLPEPREQSTRCQMEIAQLALPVLITRADVILRHYATEDRRLESLQALLEQSREHPISIVTDHDDDNKQNGMAGVSAVKAMARGPQLRPWLDVARARRKQGGMAAASSDLSTGGGAGVAAVGSASTGAWSVGSRGIMLAPLSTSRSDSGNEGSSIGATAAAAGMVNPKEQTHLLALYGALCEAVTRRDAIIRESAGIMLEQIGRDVGLLDFLGPAVLSIVDT</sequence>
<keyword evidence="8" id="KW-1185">Reference proteome</keyword>
<proteinExistence type="predicted"/>
<feature type="domain" description="Mon2 C-terminal" evidence="5">
    <location>
        <begin position="1124"/>
        <end position="1374"/>
    </location>
</feature>
<gene>
    <name evidence="7" type="ORF">CEUSTIGMA_g6404.t1</name>
</gene>
<accession>A0A250X7A3</accession>
<feature type="region of interest" description="Disordered" evidence="3">
    <location>
        <begin position="1588"/>
        <end position="1615"/>
    </location>
</feature>
<organism evidence="7 8">
    <name type="scientific">Chlamydomonas eustigma</name>
    <dbReference type="NCBI Taxonomy" id="1157962"/>
    <lineage>
        <taxon>Eukaryota</taxon>
        <taxon>Viridiplantae</taxon>
        <taxon>Chlorophyta</taxon>
        <taxon>core chlorophytes</taxon>
        <taxon>Chlorophyceae</taxon>
        <taxon>CS clade</taxon>
        <taxon>Chlamydomonadales</taxon>
        <taxon>Chlamydomonadaceae</taxon>
        <taxon>Chlamydomonas</taxon>
    </lineage>
</organism>
<evidence type="ECO:0000259" key="5">
    <source>
        <dbReference type="Pfam" id="PF16206"/>
    </source>
</evidence>
<reference evidence="7 8" key="1">
    <citation type="submission" date="2017-08" db="EMBL/GenBank/DDBJ databases">
        <title>Acidophilic green algal genome provides insights into adaptation to an acidic environment.</title>
        <authorList>
            <person name="Hirooka S."/>
            <person name="Hirose Y."/>
            <person name="Kanesaki Y."/>
            <person name="Higuchi S."/>
            <person name="Fujiwara T."/>
            <person name="Onuma R."/>
            <person name="Era A."/>
            <person name="Ohbayashi R."/>
            <person name="Uzuka A."/>
            <person name="Nozaki H."/>
            <person name="Yoshikawa H."/>
            <person name="Miyagishima S.Y."/>
        </authorList>
    </citation>
    <scope>NUCLEOTIDE SEQUENCE [LARGE SCALE GENOMIC DNA]</scope>
    <source>
        <strain evidence="7 8">NIES-2499</strain>
    </source>
</reference>
<keyword evidence="1" id="KW-0813">Transport</keyword>
<dbReference type="InterPro" id="IPR032629">
    <property type="entry name" value="DCB_dom"/>
</dbReference>
<dbReference type="STRING" id="1157962.A0A250X7A3"/>
<dbReference type="InterPro" id="IPR032691">
    <property type="entry name" value="Mon2/Sec7/BIG1-like_HUS"/>
</dbReference>
<dbReference type="PANTHER" id="PTHR34199">
    <property type="entry name" value="NUMOD3 MOTIF FAMILY PROTEIN, EXPRESSED"/>
    <property type="match status" value="1"/>
</dbReference>
<evidence type="ECO:0000256" key="1">
    <source>
        <dbReference type="ARBA" id="ARBA00022448"/>
    </source>
</evidence>
<feature type="domain" description="Mon2/Sec7/BIG1-like dimerisation and cyclophilin-binding" evidence="6">
    <location>
        <begin position="56"/>
        <end position="217"/>
    </location>
</feature>
<dbReference type="Pfam" id="PF12783">
    <property type="entry name" value="Sec7-like_HUS"/>
    <property type="match status" value="1"/>
</dbReference>
<dbReference type="Proteomes" id="UP000232323">
    <property type="component" value="Unassembled WGS sequence"/>
</dbReference>
<evidence type="ECO:0000313" key="7">
    <source>
        <dbReference type="EMBL" id="GAX78964.1"/>
    </source>
</evidence>
<feature type="region of interest" description="Disordered" evidence="3">
    <location>
        <begin position="1382"/>
        <end position="1408"/>
    </location>
</feature>
<feature type="region of interest" description="Disordered" evidence="3">
    <location>
        <begin position="1722"/>
        <end position="1779"/>
    </location>
</feature>
<protein>
    <recommendedName>
        <fullName evidence="9">Protein MON2 homolog</fullName>
    </recommendedName>
</protein>
<evidence type="ECO:0000313" key="8">
    <source>
        <dbReference type="Proteomes" id="UP000232323"/>
    </source>
</evidence>
<comment type="caution">
    <text evidence="7">The sequence shown here is derived from an EMBL/GenBank/DDBJ whole genome shotgun (WGS) entry which is preliminary data.</text>
</comment>
<keyword evidence="2" id="KW-0653">Protein transport</keyword>
<dbReference type="Pfam" id="PF16213">
    <property type="entry name" value="DCB"/>
    <property type="match status" value="1"/>
</dbReference>
<evidence type="ECO:0000256" key="2">
    <source>
        <dbReference type="ARBA" id="ARBA00022927"/>
    </source>
</evidence>
<feature type="compositionally biased region" description="Polar residues" evidence="3">
    <location>
        <begin position="1386"/>
        <end position="1408"/>
    </location>
</feature>
<dbReference type="GO" id="GO:0015031">
    <property type="term" value="P:protein transport"/>
    <property type="evidence" value="ECO:0007669"/>
    <property type="project" value="UniProtKB-KW"/>
</dbReference>
<dbReference type="InterPro" id="IPR016024">
    <property type="entry name" value="ARM-type_fold"/>
</dbReference>
<feature type="compositionally biased region" description="Low complexity" evidence="3">
    <location>
        <begin position="1763"/>
        <end position="1776"/>
    </location>
</feature>
<evidence type="ECO:0000259" key="6">
    <source>
        <dbReference type="Pfam" id="PF16213"/>
    </source>
</evidence>
<evidence type="ECO:0000256" key="3">
    <source>
        <dbReference type="SAM" id="MobiDB-lite"/>
    </source>
</evidence>
<dbReference type="Pfam" id="PF16206">
    <property type="entry name" value="Mon2_C"/>
    <property type="match status" value="1"/>
</dbReference>
<evidence type="ECO:0000259" key="4">
    <source>
        <dbReference type="Pfam" id="PF12783"/>
    </source>
</evidence>
<name>A0A250X7A3_9CHLO</name>
<dbReference type="SUPFAM" id="SSF48371">
    <property type="entry name" value="ARM repeat"/>
    <property type="match status" value="1"/>
</dbReference>
<evidence type="ECO:0008006" key="9">
    <source>
        <dbReference type="Google" id="ProtNLM"/>
    </source>
</evidence>